<feature type="domain" description="IFT122 first beta-propeller" evidence="9">
    <location>
        <begin position="8"/>
        <end position="188"/>
    </location>
</feature>
<dbReference type="PANTHER" id="PTHR12764:SF4">
    <property type="entry name" value="INTRAFLAGELLAR TRANSPORT PROTEIN 122 HOMOLOG"/>
    <property type="match status" value="1"/>
</dbReference>
<dbReference type="Gene3D" id="2.130.10.10">
    <property type="entry name" value="YVTN repeat-like/Quinoprotein amine dehydrogenase"/>
    <property type="match status" value="2"/>
</dbReference>
<dbReference type="AlphaFoldDB" id="A0AAF3FBM3"/>
<dbReference type="InterPro" id="IPR039857">
    <property type="entry name" value="Ift122/121"/>
</dbReference>
<feature type="domain" description="IFT122 first beta-propeller" evidence="9">
    <location>
        <begin position="192"/>
        <end position="305"/>
    </location>
</feature>
<dbReference type="Proteomes" id="UP000887575">
    <property type="component" value="Unassembled WGS sequence"/>
</dbReference>
<evidence type="ECO:0000256" key="4">
    <source>
        <dbReference type="ARBA" id="ARBA00022737"/>
    </source>
</evidence>
<dbReference type="InterPro" id="IPR056152">
    <property type="entry name" value="Beta-prop_IFT122_2nd"/>
</dbReference>
<dbReference type="PANTHER" id="PTHR12764">
    <property type="entry name" value="WD REPEAT DOMAIN-RELATED"/>
    <property type="match status" value="1"/>
</dbReference>
<dbReference type="Gene3D" id="1.25.40.470">
    <property type="match status" value="1"/>
</dbReference>
<dbReference type="SMART" id="SM00320">
    <property type="entry name" value="WD40"/>
    <property type="match status" value="7"/>
</dbReference>
<dbReference type="SUPFAM" id="SSF50978">
    <property type="entry name" value="WD40 repeat-like"/>
    <property type="match status" value="2"/>
</dbReference>
<dbReference type="Pfam" id="PF25144">
    <property type="entry name" value="Zn_ribbon_IFT122"/>
    <property type="match status" value="1"/>
</dbReference>
<dbReference type="PROSITE" id="PS50294">
    <property type="entry name" value="WD_REPEATS_REGION"/>
    <property type="match status" value="1"/>
</dbReference>
<evidence type="ECO:0000259" key="10">
    <source>
        <dbReference type="Pfam" id="PF25144"/>
    </source>
</evidence>
<dbReference type="InterPro" id="IPR001680">
    <property type="entry name" value="WD40_rpt"/>
</dbReference>
<keyword evidence="3 7" id="KW-0853">WD repeat</keyword>
<feature type="domain" description="IFT122 second beta-propeller" evidence="8">
    <location>
        <begin position="310"/>
        <end position="566"/>
    </location>
</feature>
<dbReference type="Pfam" id="PF23377">
    <property type="entry name" value="Beta-prop_IFT122_2nd"/>
    <property type="match status" value="1"/>
</dbReference>
<sequence>MWPQFWCCIYDLAFKPDGSELLVAADTRILIYDGVDGTLLQSLKGHKDLVYCVTWSHDGERFASGSADKSVILWTEQHEGTLKYNHVEAIQCLCFSPITQLLLSCALSDFGIWSSVEKNVAKQRVAGRATAAAWSCDGSLFAIATFEGNVFLKKTHNVLSNETTQQEQHVKIERPGGEPIWAIAFSPPKMVDDSGNRFSDQPTGEILCVTDWARSLSFYDLEGNKVNTRERELSYDPTCAEYFNGGQFLVVGGSNKHVLLYTRMGINLGIVSQMDTWVWSVTVKPNSNTIVAGCVDGTLACYQLMFSTVHGLHNERYAYRENMTDVVVQHLSRHTLARIKCFDLVKKVAIYNHKLAIQLSDRVNIYKQVSGDRGGEPLEYKLVDKISKAFECSLLVVCARHILLCSDRRLECFDHKGLRQREWILDAHIRYIKVIGGPPGRETILVGLKNGQVNKLFVDNPFPVEMLKLSAPVRCIDISLNRKQLAIVDENGVAMVFNAKNKDLIFQEPNCNSIAFNTQYEHLLCYSGNGILTLRAGTLPGSTQRMMGFVVGFSGNKVFCLHMYAMSAVEVSFSNHLLQYMERKDFNTAYELGCLGVTRDDWDMLGRESLSSLQLHLAAKAFSKNRDLRQLSLVAQVIAMQRRGDSDLQVRALLLAHQGKFNECAQLYKSNGYEQKALELYTDMRMFEDAQEVMATSSGETQKMLMRKRADWARDSNEPKIAAEMFIASGDFEKAILLIQEHDWHDLALNVVRKIERTDHDNLRRLAAYFIAKNDFGVASKIFHGMNDVASLVEMHVSAKHWTDAFALAERYPRFIEQVYLPYARFLAEQDRFEEAQQAFHKAGSDTEALRVLEQLTQNAINEDRFSDAGYYCWMLGYQYLERATTNQNLLPKALKALAEADVYWVFEWIHHFCSQPFTRLPVNTLLNAARFLSQQPPQKKVSRVMIFYTIAKLGKELGAFKLARSALDRLTQLRIPPRYEKLVEVATVKVRAKPFTDRDDLLPVCYRCGLTNPLTGGQKCAHCSATFVYSSATFENLPLVEFSIEEGITRDEAKEMILAEPPIGEQPYNPIHGTKKGSNVILNREQLGRLDKGHVVICEQRDPLPARYFFNVMPTISISQCPSCWKMFEADEWELAVVEKGGCPFCRQIHSPTNAHLIDDI</sequence>
<evidence type="ECO:0000259" key="9">
    <source>
        <dbReference type="Pfam" id="PF23381"/>
    </source>
</evidence>
<dbReference type="PROSITE" id="PS50082">
    <property type="entry name" value="WD_REPEATS_2"/>
    <property type="match status" value="1"/>
</dbReference>
<keyword evidence="4" id="KW-0677">Repeat</keyword>
<keyword evidence="6" id="KW-0966">Cell projection</keyword>
<evidence type="ECO:0000259" key="11">
    <source>
        <dbReference type="Pfam" id="PF25295"/>
    </source>
</evidence>
<evidence type="ECO:0000256" key="7">
    <source>
        <dbReference type="PROSITE-ProRule" id="PRU00221"/>
    </source>
</evidence>
<dbReference type="WBParaSite" id="MBELARI_LOCUS4345.1">
    <property type="protein sequence ID" value="MBELARI_LOCUS4345.1"/>
    <property type="gene ID" value="MBELARI_LOCUS4345"/>
</dbReference>
<dbReference type="GO" id="GO:0061512">
    <property type="term" value="P:protein localization to cilium"/>
    <property type="evidence" value="ECO:0007669"/>
    <property type="project" value="TreeGrafter"/>
</dbReference>
<keyword evidence="5" id="KW-0969">Cilium</keyword>
<comment type="subcellular location">
    <subcellularLocation>
        <location evidence="1">Cell projection</location>
        <location evidence="1">Cilium</location>
    </subcellularLocation>
</comment>
<dbReference type="GO" id="GO:0030991">
    <property type="term" value="C:intraciliary transport particle A"/>
    <property type="evidence" value="ECO:0007669"/>
    <property type="project" value="TreeGrafter"/>
</dbReference>
<name>A0AAF3FBM3_9BILA</name>
<feature type="domain" description="Intraflagellar transport protein 122 homolog TPR" evidence="11">
    <location>
        <begin position="574"/>
        <end position="935"/>
    </location>
</feature>
<dbReference type="GO" id="GO:0035721">
    <property type="term" value="P:intraciliary retrograde transport"/>
    <property type="evidence" value="ECO:0007669"/>
    <property type="project" value="TreeGrafter"/>
</dbReference>
<evidence type="ECO:0000313" key="13">
    <source>
        <dbReference type="WBParaSite" id="MBELARI_LOCUS4345.1"/>
    </source>
</evidence>
<dbReference type="InterPro" id="IPR057411">
    <property type="entry name" value="TPR_IFT122"/>
</dbReference>
<proteinExistence type="predicted"/>
<evidence type="ECO:0000313" key="12">
    <source>
        <dbReference type="Proteomes" id="UP000887575"/>
    </source>
</evidence>
<keyword evidence="12" id="KW-1185">Reference proteome</keyword>
<dbReference type="InterPro" id="IPR036322">
    <property type="entry name" value="WD40_repeat_dom_sf"/>
</dbReference>
<organism evidence="12 13">
    <name type="scientific">Mesorhabditis belari</name>
    <dbReference type="NCBI Taxonomy" id="2138241"/>
    <lineage>
        <taxon>Eukaryota</taxon>
        <taxon>Metazoa</taxon>
        <taxon>Ecdysozoa</taxon>
        <taxon>Nematoda</taxon>
        <taxon>Chromadorea</taxon>
        <taxon>Rhabditida</taxon>
        <taxon>Rhabditina</taxon>
        <taxon>Rhabditomorpha</taxon>
        <taxon>Rhabditoidea</taxon>
        <taxon>Rhabditidae</taxon>
        <taxon>Mesorhabditinae</taxon>
        <taxon>Mesorhabditis</taxon>
    </lineage>
</organism>
<dbReference type="GO" id="GO:1905515">
    <property type="term" value="P:non-motile cilium assembly"/>
    <property type="evidence" value="ECO:0007669"/>
    <property type="project" value="TreeGrafter"/>
</dbReference>
<dbReference type="Pfam" id="PF25295">
    <property type="entry name" value="TPR_IFT122"/>
    <property type="match status" value="1"/>
</dbReference>
<evidence type="ECO:0000256" key="2">
    <source>
        <dbReference type="ARBA" id="ARBA00019442"/>
    </source>
</evidence>
<reference evidence="13" key="1">
    <citation type="submission" date="2024-02" db="UniProtKB">
        <authorList>
            <consortium name="WormBaseParasite"/>
        </authorList>
    </citation>
    <scope>IDENTIFICATION</scope>
</reference>
<dbReference type="GO" id="GO:0097730">
    <property type="term" value="C:non-motile cilium"/>
    <property type="evidence" value="ECO:0007669"/>
    <property type="project" value="TreeGrafter"/>
</dbReference>
<evidence type="ECO:0000259" key="8">
    <source>
        <dbReference type="Pfam" id="PF23377"/>
    </source>
</evidence>
<dbReference type="Pfam" id="PF25143">
    <property type="entry name" value="Zn_ribbon_IFT122_C"/>
    <property type="match status" value="1"/>
</dbReference>
<dbReference type="Pfam" id="PF23381">
    <property type="entry name" value="Beta-prop_IFT122_1st"/>
    <property type="match status" value="2"/>
</dbReference>
<evidence type="ECO:0000256" key="5">
    <source>
        <dbReference type="ARBA" id="ARBA00023069"/>
    </source>
</evidence>
<feature type="domain" description="IFT122 zinc ribbon" evidence="10">
    <location>
        <begin position="1000"/>
        <end position="1041"/>
    </location>
</feature>
<dbReference type="InterPro" id="IPR015943">
    <property type="entry name" value="WD40/YVTN_repeat-like_dom_sf"/>
</dbReference>
<protein>
    <recommendedName>
        <fullName evidence="2">Intraflagellar transport protein 122 homolog</fullName>
    </recommendedName>
</protein>
<dbReference type="InterPro" id="IPR056838">
    <property type="entry name" value="Zn_ribbon_IFT122"/>
</dbReference>
<evidence type="ECO:0000256" key="6">
    <source>
        <dbReference type="ARBA" id="ARBA00023273"/>
    </source>
</evidence>
<evidence type="ECO:0000256" key="1">
    <source>
        <dbReference type="ARBA" id="ARBA00004138"/>
    </source>
</evidence>
<feature type="repeat" description="WD" evidence="7">
    <location>
        <begin position="43"/>
        <end position="74"/>
    </location>
</feature>
<dbReference type="InterPro" id="IPR056153">
    <property type="entry name" value="Beta-prop_IFT122_1st"/>
</dbReference>
<evidence type="ECO:0000256" key="3">
    <source>
        <dbReference type="ARBA" id="ARBA00022574"/>
    </source>
</evidence>
<accession>A0AAF3FBM3</accession>